<feature type="region of interest" description="Disordered" evidence="1">
    <location>
        <begin position="20"/>
        <end position="76"/>
    </location>
</feature>
<dbReference type="AlphaFoldDB" id="A0A4R8LT31"/>
<sequence>MQVTSQMNNAMLADSQVWDAGKLRHSSSSEPGKPAIGGPARDSAFGISGGLRTKDMNWLKSGDTRSNRPGPDDTQVRIKGDRATVDIDRGGKHWHLTGNATRNDDEGNVTHLHVSGLTYGFGPSGVAAG</sequence>
<evidence type="ECO:0000256" key="1">
    <source>
        <dbReference type="SAM" id="MobiDB-lite"/>
    </source>
</evidence>
<feature type="compositionally biased region" description="Basic and acidic residues" evidence="1">
    <location>
        <begin position="52"/>
        <end position="76"/>
    </location>
</feature>
<comment type="caution">
    <text evidence="2">The sequence shown here is derived from an EMBL/GenBank/DDBJ whole genome shotgun (WGS) entry which is preliminary data.</text>
</comment>
<evidence type="ECO:0000313" key="2">
    <source>
        <dbReference type="EMBL" id="TDY50840.1"/>
    </source>
</evidence>
<proteinExistence type="predicted"/>
<organism evidence="2 3">
    <name type="scientific">Paraburkholderia rhizosphaerae</name>
    <dbReference type="NCBI Taxonomy" id="480658"/>
    <lineage>
        <taxon>Bacteria</taxon>
        <taxon>Pseudomonadati</taxon>
        <taxon>Pseudomonadota</taxon>
        <taxon>Betaproteobacteria</taxon>
        <taxon>Burkholderiales</taxon>
        <taxon>Burkholderiaceae</taxon>
        <taxon>Paraburkholderia</taxon>
    </lineage>
</organism>
<evidence type="ECO:0000313" key="3">
    <source>
        <dbReference type="Proteomes" id="UP000295509"/>
    </source>
</evidence>
<gene>
    <name evidence="2" type="ORF">BX592_10877</name>
</gene>
<reference evidence="2 3" key="1">
    <citation type="submission" date="2019-03" db="EMBL/GenBank/DDBJ databases">
        <title>Genomic Encyclopedia of Type Strains, Phase III (KMG-III): the genomes of soil and plant-associated and newly described type strains.</title>
        <authorList>
            <person name="Whitman W."/>
        </authorList>
    </citation>
    <scope>NUCLEOTIDE SEQUENCE [LARGE SCALE GENOMIC DNA]</scope>
    <source>
        <strain evidence="2 3">LMG 29544</strain>
    </source>
</reference>
<accession>A0A4R8LT31</accession>
<keyword evidence="3" id="KW-1185">Reference proteome</keyword>
<name>A0A4R8LT31_9BURK</name>
<dbReference type="Proteomes" id="UP000295509">
    <property type="component" value="Unassembled WGS sequence"/>
</dbReference>
<protein>
    <submittedName>
        <fullName evidence="2">Uncharacterized protein</fullName>
    </submittedName>
</protein>
<dbReference type="EMBL" id="SORE01000008">
    <property type="protein sequence ID" value="TDY50840.1"/>
    <property type="molecule type" value="Genomic_DNA"/>
</dbReference>